<dbReference type="VEuPathDB" id="GiardiaDB:SS50377_22303"/>
<evidence type="ECO:0000313" key="2">
    <source>
        <dbReference type="EMBL" id="EST42204.1"/>
    </source>
</evidence>
<dbReference type="PROSITE" id="PS50294">
    <property type="entry name" value="WD_REPEATS_REGION"/>
    <property type="match status" value="1"/>
</dbReference>
<dbReference type="SMART" id="SM00320">
    <property type="entry name" value="WD40"/>
    <property type="match status" value="8"/>
</dbReference>
<dbReference type="PANTHER" id="PTHR44464">
    <property type="entry name" value="WD REPEAT-CONTAINING PROTEIN 17"/>
    <property type="match status" value="1"/>
</dbReference>
<proteinExistence type="predicted"/>
<dbReference type="Proteomes" id="UP000018208">
    <property type="component" value="Unassembled WGS sequence"/>
</dbReference>
<sequence>MQEIQRLHAGVSTYTTSSVGHWRNFIMYMSNFNVVVFQLDPFRHFATVQGPNDINDNESSGIIALAINKSGQLAMTSRKGMLQIFQLPNVESPIYCQSIDYKKRNEDIQIADRRTTKVFFELLEFHPNLQNVVCAYDGTNQECLFINFELDKVYKLKVPEKINTIGMFGSQQQGQNTMFLGTVLTGKMLYFSQLQEKLQEFYEKKSIAKKINYSSLEVDQQKYELQLERTVAEDTIPMTGFVHAKNINYSTVLSLSEDTQAQGVTHNIVSTWYQGYILVHDMLNVLQDNKKQQEGCKLTGFRQIKQARCSAFVADNPGLLVVGLSSGQLQFVNVTSIQTPKNQEYINYGSFFGHSADFINASLQNAMNTDYYLSSFSSDEIIADVIVSRGNPIISVRSFAFEGIQTQQPKGTVQSPLSVTEYSQTEFSKTGISSRKIIVYGTCVDGSFFIYDYSQQQFIYQSQPNHSESIFSLQAHPTFPNLYASISADTTCKVWKDTNYGLIVDQQFGSQGASRQYSQEKAVSGSFGNKSGGSLNTYHLLGPLLSGAWDPRPQSCFMMLSSFSGNVLIADIWRGSIFAQYKKHKSKVLDTAWSLNPRCLAATVSADGTGRIYCFDRNIDVTKNQDKFDVNINFMEFVTQTFSLNGVAFSPHDPLIAVACGDGYVRVYDLKLFEQTNDEILQYLEKEKIEHNFIQPIQIGKFNVSEKAVHKVTFHPVMKNVLGVTCDGGECRIYRYEWDGKMNFKVQTAAILIGHENNGRPIVFHPEIPYIVLTGSWDGTIRVWNWVKVKQEYIHHLGADVYGIAIQPSRPFEFLVGSRDLTIRKFYLKDLAQKFTSECIQQCMLNSVLTFKNGNSYGQMTNQDLKSQFDAKTLCPHTCDSIINGFAALINKPSYKLMKDQFDANPNYKQLSGDLSKNFLTDLNSREDSQKHNILYTLSTIISFFYPSDSGAKQLLNSLSFYAKDEFDFYVKSAIDDGDWAYSEFQETDGLALTGRGLQHFAECLGRHYIGNLLKSKQDFYSLPKEFSTQKFGFYNFQRKLPNMKSDAFRYQFMNGISLLIAAGNFQAAIEAFKYARCDDLVAYYSIFDPQSIDIAYSEVDKESVANRLNLEGSISPVYKRLIETQIIVQHSKNSDLIKQMCWILCQQSQFCLAKLIAHQNKETDIIIEVSWEIAYDLLRQKQPIRAALELLTVKQYENATKLLAISGEPFLAAQIAMTTPEESSPLGLFGMAEIAYYNNIEPDILLKIGRGNSVSSQPVDTMFLAKWFTFDKVIKYFNNMCNQLNVFKQNATEVSNFNEQQALAIVNIGQFFDYILKEQTPKTLLWQMNQVAGSLGQRYNTACLGLMDVVNMYVGNFIKTKSSVKAIQICNGIENYACELSTLYNLFRHRALDSKSTVCRTGACLSMYVGGIHAANLNFFNTAAFMLSQAEKIATKCPELITPYIDIEEIKLRKLLCIYAYQQGDNTKSKITILSKQYPKYESVDVEQWMHTIIQIGEKYDNHRDRAIFLAVGPSTMRCLFTPFDIRLQPVLSFCNTGLNNE</sequence>
<reference evidence="2 3" key="1">
    <citation type="journal article" date="2014" name="PLoS Genet.">
        <title>The Genome of Spironucleus salmonicida Highlights a Fish Pathogen Adapted to Fluctuating Environments.</title>
        <authorList>
            <person name="Xu F."/>
            <person name="Jerlstrom-Hultqvist J."/>
            <person name="Einarsson E."/>
            <person name="Astvaldsson A."/>
            <person name="Svard S.G."/>
            <person name="Andersson J.O."/>
        </authorList>
    </citation>
    <scope>NUCLEOTIDE SEQUENCE</scope>
    <source>
        <strain evidence="3">ATCC 50377</strain>
    </source>
</reference>
<name>V6LNA6_9EUKA</name>
<dbReference type="Pfam" id="PF00400">
    <property type="entry name" value="WD40"/>
    <property type="match status" value="3"/>
</dbReference>
<dbReference type="PANTHER" id="PTHR44464:SF1">
    <property type="entry name" value="WD REPEAT-CONTAINING PROTEIN 17"/>
    <property type="match status" value="1"/>
</dbReference>
<dbReference type="PROSITE" id="PS50082">
    <property type="entry name" value="WD_REPEATS_2"/>
    <property type="match status" value="1"/>
</dbReference>
<dbReference type="EMBL" id="AUWU02000003">
    <property type="protein sequence ID" value="KAH0574688.1"/>
    <property type="molecule type" value="Genomic_DNA"/>
</dbReference>
<protein>
    <submittedName>
        <fullName evidence="2">WD40 domain-containing protein</fullName>
    </submittedName>
    <submittedName>
        <fullName evidence="3">WD40 repeat protein</fullName>
    </submittedName>
</protein>
<keyword evidence="1" id="KW-0853">WD repeat</keyword>
<evidence type="ECO:0000256" key="1">
    <source>
        <dbReference type="PROSITE-ProRule" id="PRU00221"/>
    </source>
</evidence>
<keyword evidence="4" id="KW-1185">Reference proteome</keyword>
<accession>V6LNA6</accession>
<gene>
    <name evidence="2" type="ORF">SS50377_18506</name>
    <name evidence="3" type="ORF">SS50377_22303</name>
</gene>
<dbReference type="InterPro" id="IPR015943">
    <property type="entry name" value="WD40/YVTN_repeat-like_dom_sf"/>
</dbReference>
<dbReference type="EMBL" id="KI546166">
    <property type="protein sequence ID" value="EST42204.1"/>
    <property type="molecule type" value="Genomic_DNA"/>
</dbReference>
<evidence type="ECO:0000313" key="4">
    <source>
        <dbReference type="Proteomes" id="UP000018208"/>
    </source>
</evidence>
<evidence type="ECO:0000313" key="3">
    <source>
        <dbReference type="EMBL" id="KAH0574688.1"/>
    </source>
</evidence>
<dbReference type="InterPro" id="IPR001680">
    <property type="entry name" value="WD40_rpt"/>
</dbReference>
<feature type="repeat" description="WD" evidence="1">
    <location>
        <begin position="752"/>
        <end position="785"/>
    </location>
</feature>
<organism evidence="2">
    <name type="scientific">Spironucleus salmonicida</name>
    <dbReference type="NCBI Taxonomy" id="348837"/>
    <lineage>
        <taxon>Eukaryota</taxon>
        <taxon>Metamonada</taxon>
        <taxon>Diplomonadida</taxon>
        <taxon>Hexamitidae</taxon>
        <taxon>Hexamitinae</taxon>
        <taxon>Spironucleus</taxon>
    </lineage>
</organism>
<dbReference type="InterPro" id="IPR036322">
    <property type="entry name" value="WD40_repeat_dom_sf"/>
</dbReference>
<reference evidence="3" key="2">
    <citation type="submission" date="2020-12" db="EMBL/GenBank/DDBJ databases">
        <title>New Spironucleus salmonicida genome in near-complete chromosomes.</title>
        <authorList>
            <person name="Xu F."/>
            <person name="Kurt Z."/>
            <person name="Jimenez-Gonzalez A."/>
            <person name="Astvaldsson A."/>
            <person name="Andersson J.O."/>
            <person name="Svard S.G."/>
        </authorList>
    </citation>
    <scope>NUCLEOTIDE SEQUENCE</scope>
    <source>
        <strain evidence="3">ATCC 50377</strain>
    </source>
</reference>
<dbReference type="SUPFAM" id="SSF50978">
    <property type="entry name" value="WD40 repeat-like"/>
    <property type="match status" value="2"/>
</dbReference>
<dbReference type="Gene3D" id="2.130.10.10">
    <property type="entry name" value="YVTN repeat-like/Quinoprotein amine dehydrogenase"/>
    <property type="match status" value="2"/>
</dbReference>
<dbReference type="OrthoDB" id="2161379at2759"/>